<organism evidence="2 3">
    <name type="scientific">Elysia marginata</name>
    <dbReference type="NCBI Taxonomy" id="1093978"/>
    <lineage>
        <taxon>Eukaryota</taxon>
        <taxon>Metazoa</taxon>
        <taxon>Spiralia</taxon>
        <taxon>Lophotrochozoa</taxon>
        <taxon>Mollusca</taxon>
        <taxon>Gastropoda</taxon>
        <taxon>Heterobranchia</taxon>
        <taxon>Euthyneura</taxon>
        <taxon>Panpulmonata</taxon>
        <taxon>Sacoglossa</taxon>
        <taxon>Placobranchoidea</taxon>
        <taxon>Plakobranchidae</taxon>
        <taxon>Elysia</taxon>
    </lineage>
</organism>
<name>A0AAV4IDV2_9GAST</name>
<accession>A0AAV4IDV2</accession>
<dbReference type="AlphaFoldDB" id="A0AAV4IDV2"/>
<evidence type="ECO:0000313" key="3">
    <source>
        <dbReference type="Proteomes" id="UP000762676"/>
    </source>
</evidence>
<sequence>MVTKVVINFIRYGPAHEDGSPKRRKSKMADGLTGPVSQSSAVKLTLPMDVIMSYVIVGEE</sequence>
<dbReference type="Proteomes" id="UP000762676">
    <property type="component" value="Unassembled WGS sequence"/>
</dbReference>
<reference evidence="2 3" key="1">
    <citation type="journal article" date="2021" name="Elife">
        <title>Chloroplast acquisition without the gene transfer in kleptoplastic sea slugs, Plakobranchus ocellatus.</title>
        <authorList>
            <person name="Maeda T."/>
            <person name="Takahashi S."/>
            <person name="Yoshida T."/>
            <person name="Shimamura S."/>
            <person name="Takaki Y."/>
            <person name="Nagai Y."/>
            <person name="Toyoda A."/>
            <person name="Suzuki Y."/>
            <person name="Arimoto A."/>
            <person name="Ishii H."/>
            <person name="Satoh N."/>
            <person name="Nishiyama T."/>
            <person name="Hasebe M."/>
            <person name="Maruyama T."/>
            <person name="Minagawa J."/>
            <person name="Obokata J."/>
            <person name="Shigenobu S."/>
        </authorList>
    </citation>
    <scope>NUCLEOTIDE SEQUENCE [LARGE SCALE GENOMIC DNA]</scope>
</reference>
<dbReference type="EMBL" id="BMAT01006209">
    <property type="protein sequence ID" value="GFS08304.1"/>
    <property type="molecule type" value="Genomic_DNA"/>
</dbReference>
<evidence type="ECO:0000313" key="2">
    <source>
        <dbReference type="EMBL" id="GFS08304.1"/>
    </source>
</evidence>
<feature type="non-terminal residue" evidence="2">
    <location>
        <position position="60"/>
    </location>
</feature>
<keyword evidence="3" id="KW-1185">Reference proteome</keyword>
<proteinExistence type="predicted"/>
<gene>
    <name evidence="2" type="ORF">ElyMa_003011000</name>
</gene>
<comment type="caution">
    <text evidence="2">The sequence shown here is derived from an EMBL/GenBank/DDBJ whole genome shotgun (WGS) entry which is preliminary data.</text>
</comment>
<feature type="region of interest" description="Disordered" evidence="1">
    <location>
        <begin position="15"/>
        <end position="34"/>
    </location>
</feature>
<protein>
    <submittedName>
        <fullName evidence="2">Uncharacterized protein</fullName>
    </submittedName>
</protein>
<evidence type="ECO:0000256" key="1">
    <source>
        <dbReference type="SAM" id="MobiDB-lite"/>
    </source>
</evidence>